<dbReference type="InterPro" id="IPR003660">
    <property type="entry name" value="HAMP_dom"/>
</dbReference>
<protein>
    <recommendedName>
        <fullName evidence="3">histidine kinase</fullName>
        <ecNumber evidence="3">2.7.13.3</ecNumber>
    </recommendedName>
</protein>
<dbReference type="InterPro" id="IPR003661">
    <property type="entry name" value="HisK_dim/P_dom"/>
</dbReference>
<dbReference type="CDD" id="cd06225">
    <property type="entry name" value="HAMP"/>
    <property type="match status" value="1"/>
</dbReference>
<dbReference type="SUPFAM" id="SSF47384">
    <property type="entry name" value="Homodimeric domain of signal transducing histidine kinase"/>
    <property type="match status" value="1"/>
</dbReference>
<dbReference type="PRINTS" id="PR00344">
    <property type="entry name" value="BCTRLSENSOR"/>
</dbReference>
<feature type="domain" description="Histidine kinase" evidence="9">
    <location>
        <begin position="339"/>
        <end position="583"/>
    </location>
</feature>
<evidence type="ECO:0000256" key="1">
    <source>
        <dbReference type="ARBA" id="ARBA00000085"/>
    </source>
</evidence>
<dbReference type="SMART" id="SM00304">
    <property type="entry name" value="HAMP"/>
    <property type="match status" value="1"/>
</dbReference>
<dbReference type="GO" id="GO:0016020">
    <property type="term" value="C:membrane"/>
    <property type="evidence" value="ECO:0007669"/>
    <property type="project" value="UniProtKB-SubCell"/>
</dbReference>
<organism evidence="11">
    <name type="scientific">Tolypothrix bouteillei VB521301</name>
    <dbReference type="NCBI Taxonomy" id="1479485"/>
    <lineage>
        <taxon>Bacteria</taxon>
        <taxon>Bacillati</taxon>
        <taxon>Cyanobacteriota</taxon>
        <taxon>Cyanophyceae</taxon>
        <taxon>Nostocales</taxon>
        <taxon>Tolypothrichaceae</taxon>
        <taxon>Tolypothrix</taxon>
    </lineage>
</organism>
<feature type="transmembrane region" description="Helical" evidence="8">
    <location>
        <begin position="38"/>
        <end position="59"/>
    </location>
</feature>
<dbReference type="InterPro" id="IPR036890">
    <property type="entry name" value="HATPase_C_sf"/>
</dbReference>
<evidence type="ECO:0000256" key="2">
    <source>
        <dbReference type="ARBA" id="ARBA00004370"/>
    </source>
</evidence>
<evidence type="ECO:0000256" key="3">
    <source>
        <dbReference type="ARBA" id="ARBA00012438"/>
    </source>
</evidence>
<dbReference type="Gene3D" id="1.10.287.130">
    <property type="match status" value="1"/>
</dbReference>
<dbReference type="SMART" id="SM00387">
    <property type="entry name" value="HATPase_c"/>
    <property type="match status" value="1"/>
</dbReference>
<dbReference type="CDD" id="cd00082">
    <property type="entry name" value="HisKA"/>
    <property type="match status" value="1"/>
</dbReference>
<evidence type="ECO:0000256" key="7">
    <source>
        <dbReference type="ARBA" id="ARBA00023012"/>
    </source>
</evidence>
<dbReference type="EMBL" id="JHEG02000058">
    <property type="protein sequence ID" value="KIE09246.1"/>
    <property type="molecule type" value="Genomic_DNA"/>
</dbReference>
<feature type="transmembrane region" description="Helical" evidence="8">
    <location>
        <begin position="236"/>
        <end position="259"/>
    </location>
</feature>
<keyword evidence="7" id="KW-0902">Two-component regulatory system</keyword>
<evidence type="ECO:0000256" key="6">
    <source>
        <dbReference type="ARBA" id="ARBA00022777"/>
    </source>
</evidence>
<keyword evidence="8" id="KW-0472">Membrane</keyword>
<keyword evidence="5" id="KW-0808">Transferase</keyword>
<dbReference type="Pfam" id="PF00672">
    <property type="entry name" value="HAMP"/>
    <property type="match status" value="1"/>
</dbReference>
<sequence>MFYLFFMSVKQTFISLLTFKYKFNLKYLFNRLGIRQKITYGYALAIGIAMLGATAGKLIENYYQEQAKKQLVESQEIILLLNNLQASTLRAHTQTPKLIYFLAEPVRLELEYSRFLEYINAVNELLYQTKTSLNSLELNPKDNRKEVKIKIIKDSIKIYIDSIQDYAKRLEFLEKKSPSDLNTNTVDSVSLNSATKKSKKLDLAVNKVSQEMSLLIAEIQGKEAQKTLKALDRAKAIGTMILAIALILAAGLATLLAMYTSWMIASPIEATTKIAQQVTRESNFTIFAPVTTEDEVGQLTTSLNQLIQRVSDYTEELSLAQSQLIQTEKMSSLGQMVAGIAHEINNPINFIYGNIEHTKNYVQDLLDIINIYQEKYPQVETEIEEKIEDIELEFIISDLPKILGSMKMGVERIRQLVLSLRNFSRLDEAEVKSVDLHEGIDNTLLILSNRIKDNIVVVKKYGDLPLVECYPAQINQVFMNLLSNAIDALSNASQQLEKQIVIQTKLINSNSIQVDIQDNGVGIPLEIQNKIFDPFFTTKPVGSGTGLGLSICYQIIEKHQGKISVKSQQNQGTELTVLLPIQQIHS</sequence>
<dbReference type="AlphaFoldDB" id="A0A0C1N9C2"/>
<dbReference type="PROSITE" id="PS50109">
    <property type="entry name" value="HIS_KIN"/>
    <property type="match status" value="1"/>
</dbReference>
<dbReference type="GO" id="GO:0000155">
    <property type="term" value="F:phosphorelay sensor kinase activity"/>
    <property type="evidence" value="ECO:0007669"/>
    <property type="project" value="InterPro"/>
</dbReference>
<dbReference type="PROSITE" id="PS50885">
    <property type="entry name" value="HAMP"/>
    <property type="match status" value="1"/>
</dbReference>
<evidence type="ECO:0000256" key="4">
    <source>
        <dbReference type="ARBA" id="ARBA00022553"/>
    </source>
</evidence>
<comment type="caution">
    <text evidence="11">The sequence shown here is derived from an EMBL/GenBank/DDBJ whole genome shotgun (WGS) entry which is preliminary data.</text>
</comment>
<evidence type="ECO:0000313" key="11">
    <source>
        <dbReference type="EMBL" id="KIE09246.1"/>
    </source>
</evidence>
<evidence type="ECO:0000256" key="8">
    <source>
        <dbReference type="SAM" id="Phobius"/>
    </source>
</evidence>
<comment type="subcellular location">
    <subcellularLocation>
        <location evidence="2">Membrane</location>
    </subcellularLocation>
</comment>
<reference evidence="11" key="1">
    <citation type="journal article" date="2015" name="Genome Announc.">
        <title>Draft Genome Sequence of Tolypothrix boutellei Strain VB521301.</title>
        <authorList>
            <person name="Chandrababunaidu M.M."/>
            <person name="Singh D."/>
            <person name="Sen D."/>
            <person name="Bhan S."/>
            <person name="Das S."/>
            <person name="Gupta A."/>
            <person name="Adhikary S.P."/>
            <person name="Tripathy S."/>
        </authorList>
    </citation>
    <scope>NUCLEOTIDE SEQUENCE</scope>
    <source>
        <strain evidence="11">VB521301</strain>
    </source>
</reference>
<name>A0A0C1N9C2_9CYAN</name>
<dbReference type="InterPro" id="IPR003594">
    <property type="entry name" value="HATPase_dom"/>
</dbReference>
<dbReference type="Gene3D" id="3.30.565.10">
    <property type="entry name" value="Histidine kinase-like ATPase, C-terminal domain"/>
    <property type="match status" value="1"/>
</dbReference>
<evidence type="ECO:0000259" key="9">
    <source>
        <dbReference type="PROSITE" id="PS50109"/>
    </source>
</evidence>
<dbReference type="InterPro" id="IPR005467">
    <property type="entry name" value="His_kinase_dom"/>
</dbReference>
<dbReference type="PANTHER" id="PTHR43065">
    <property type="entry name" value="SENSOR HISTIDINE KINASE"/>
    <property type="match status" value="1"/>
</dbReference>
<proteinExistence type="predicted"/>
<dbReference type="STRING" id="1479485.DA73_0233190"/>
<keyword evidence="4" id="KW-0597">Phosphoprotein</keyword>
<dbReference type="InterPro" id="IPR036097">
    <property type="entry name" value="HisK_dim/P_sf"/>
</dbReference>
<keyword evidence="8" id="KW-0812">Transmembrane</keyword>
<dbReference type="Pfam" id="PF02518">
    <property type="entry name" value="HATPase_c"/>
    <property type="match status" value="1"/>
</dbReference>
<evidence type="ECO:0000256" key="5">
    <source>
        <dbReference type="ARBA" id="ARBA00022679"/>
    </source>
</evidence>
<keyword evidence="8" id="KW-1133">Transmembrane helix</keyword>
<feature type="domain" description="HAMP" evidence="10">
    <location>
        <begin position="262"/>
        <end position="315"/>
    </location>
</feature>
<dbReference type="Gene3D" id="6.10.340.10">
    <property type="match status" value="1"/>
</dbReference>
<dbReference type="EC" id="2.7.13.3" evidence="3"/>
<dbReference type="SUPFAM" id="SSF55874">
    <property type="entry name" value="ATPase domain of HSP90 chaperone/DNA topoisomerase II/histidine kinase"/>
    <property type="match status" value="1"/>
</dbReference>
<dbReference type="SUPFAM" id="SSF158472">
    <property type="entry name" value="HAMP domain-like"/>
    <property type="match status" value="1"/>
</dbReference>
<dbReference type="PANTHER" id="PTHR43065:SF50">
    <property type="entry name" value="HISTIDINE KINASE"/>
    <property type="match status" value="1"/>
</dbReference>
<accession>A0A0C1N9C2</accession>
<evidence type="ECO:0000259" key="10">
    <source>
        <dbReference type="PROSITE" id="PS50885"/>
    </source>
</evidence>
<keyword evidence="6" id="KW-0418">Kinase</keyword>
<dbReference type="InterPro" id="IPR004358">
    <property type="entry name" value="Sig_transdc_His_kin-like_C"/>
</dbReference>
<comment type="catalytic activity">
    <reaction evidence="1">
        <text>ATP + protein L-histidine = ADP + protein N-phospho-L-histidine.</text>
        <dbReference type="EC" id="2.7.13.3"/>
    </reaction>
</comment>
<gene>
    <name evidence="11" type="ORF">DA73_0233190</name>
</gene>